<evidence type="ECO:0008006" key="9">
    <source>
        <dbReference type="Google" id="ProtNLM"/>
    </source>
</evidence>
<comment type="similarity">
    <text evidence="1">Belongs to the D-isomer specific 2-hydroxyacid dehydrogenase family.</text>
</comment>
<dbReference type="Gene3D" id="3.40.50.720">
    <property type="entry name" value="NAD(P)-binding Rossmann-like Domain"/>
    <property type="match status" value="2"/>
</dbReference>
<dbReference type="PhylomeDB" id="A0A0G4G419"/>
<dbReference type="InterPro" id="IPR036291">
    <property type="entry name" value="NAD(P)-bd_dom_sf"/>
</dbReference>
<dbReference type="GO" id="GO:0051287">
    <property type="term" value="F:NAD binding"/>
    <property type="evidence" value="ECO:0007669"/>
    <property type="project" value="InterPro"/>
</dbReference>
<dbReference type="VEuPathDB" id="CryptoDB:Vbra_16990"/>
<evidence type="ECO:0000259" key="5">
    <source>
        <dbReference type="Pfam" id="PF00389"/>
    </source>
</evidence>
<sequence length="501" mass="54962">MKLGICRLPSSTSQYEVSQIDAWEWERETPRRPHPSQGQSDLIQLFASFVDLPSSVIKLRNHQEIMETSLQHIERDFFVRPYDCLPSQQGSSSSSTMASSPCKVAFFSAKDYDKASFTAHNHHDIDFEFINARLTQATAGLAKGCHAVCVFINDEVDAAVVEELNKMGVRQVALRCAGFNNVDLAAAERCNITVTRVPAYSPHAVAEHAVGLMLCLNRNLHRAFNRVRDRNFTLDGLEGMDFNGKTFGFIGTGKIGCLTARICSGFGANILGSDPYPDAEFEKIGGSYAPMVELLAASDVISLHCPLTAESRHLIDHKTIGQMKTGVIIINTSRGPVINSKDMIEALKSKKVGGLAIDVYEGEAQLFFEDWSNEVIQDDVIARLLTFPNVLVTAHQAFFTYEALEAIAKTTIGNIASFDGQTPDHQWLDNQVVNPAPSHTPKPTHDAPLVSGVDHLVKKAVITHQVTPILTHADNGTPHSERTGVPFMHDMDVDTPLSPSV</sequence>
<evidence type="ECO:0000259" key="6">
    <source>
        <dbReference type="Pfam" id="PF02826"/>
    </source>
</evidence>
<dbReference type="Proteomes" id="UP000041254">
    <property type="component" value="Unassembled WGS sequence"/>
</dbReference>
<dbReference type="PANTHER" id="PTHR43026:SF1">
    <property type="entry name" value="2-HYDROXYACID DEHYDROGENASE HOMOLOG 1-RELATED"/>
    <property type="match status" value="1"/>
</dbReference>
<keyword evidence="8" id="KW-1185">Reference proteome</keyword>
<dbReference type="Pfam" id="PF02826">
    <property type="entry name" value="2-Hacid_dh_C"/>
    <property type="match status" value="1"/>
</dbReference>
<protein>
    <recommendedName>
        <fullName evidence="9">D-lactate dehydrogenase</fullName>
    </recommendedName>
</protein>
<dbReference type="PANTHER" id="PTHR43026">
    <property type="entry name" value="2-HYDROXYACID DEHYDROGENASE HOMOLOG 1-RELATED"/>
    <property type="match status" value="1"/>
</dbReference>
<dbReference type="InterPro" id="IPR006139">
    <property type="entry name" value="D-isomer_2_OHA_DH_cat_dom"/>
</dbReference>
<dbReference type="SUPFAM" id="SSF51735">
    <property type="entry name" value="NAD(P)-binding Rossmann-fold domains"/>
    <property type="match status" value="1"/>
</dbReference>
<feature type="region of interest" description="Disordered" evidence="4">
    <location>
        <begin position="471"/>
        <end position="501"/>
    </location>
</feature>
<dbReference type="AlphaFoldDB" id="A0A0G4G419"/>
<proteinExistence type="inferred from homology"/>
<accession>A0A0G4G419</accession>
<organism evidence="7 8">
    <name type="scientific">Vitrella brassicaformis (strain CCMP3155)</name>
    <dbReference type="NCBI Taxonomy" id="1169540"/>
    <lineage>
        <taxon>Eukaryota</taxon>
        <taxon>Sar</taxon>
        <taxon>Alveolata</taxon>
        <taxon>Colpodellida</taxon>
        <taxon>Vitrellaceae</taxon>
        <taxon>Vitrella</taxon>
    </lineage>
</organism>
<evidence type="ECO:0000313" key="7">
    <source>
        <dbReference type="EMBL" id="CEM23178.1"/>
    </source>
</evidence>
<gene>
    <name evidence="7" type="ORF">Vbra_16990</name>
</gene>
<dbReference type="SUPFAM" id="SSF52283">
    <property type="entry name" value="Formate/glycerate dehydrogenase catalytic domain-like"/>
    <property type="match status" value="1"/>
</dbReference>
<evidence type="ECO:0000256" key="4">
    <source>
        <dbReference type="SAM" id="MobiDB-lite"/>
    </source>
</evidence>
<feature type="domain" description="D-isomer specific 2-hydroxyacid dehydrogenase catalytic" evidence="5">
    <location>
        <begin position="104"/>
        <end position="425"/>
    </location>
</feature>
<feature type="domain" description="D-isomer specific 2-hydroxyacid dehydrogenase NAD-binding" evidence="6">
    <location>
        <begin position="210"/>
        <end position="397"/>
    </location>
</feature>
<dbReference type="PROSITE" id="PS00671">
    <property type="entry name" value="D_2_HYDROXYACID_DH_3"/>
    <property type="match status" value="1"/>
</dbReference>
<evidence type="ECO:0000256" key="2">
    <source>
        <dbReference type="ARBA" id="ARBA00023002"/>
    </source>
</evidence>
<dbReference type="InterPro" id="IPR029753">
    <property type="entry name" value="D-isomer_DH_CS"/>
</dbReference>
<keyword evidence="2" id="KW-0560">Oxidoreductase</keyword>
<evidence type="ECO:0000313" key="8">
    <source>
        <dbReference type="Proteomes" id="UP000041254"/>
    </source>
</evidence>
<dbReference type="EMBL" id="CDMY01000562">
    <property type="protein sequence ID" value="CEM23178.1"/>
    <property type="molecule type" value="Genomic_DNA"/>
</dbReference>
<name>A0A0G4G419_VITBC</name>
<dbReference type="InParanoid" id="A0A0G4G419"/>
<keyword evidence="3" id="KW-0520">NAD</keyword>
<dbReference type="PROSITE" id="PS00670">
    <property type="entry name" value="D_2_HYDROXYACID_DH_2"/>
    <property type="match status" value="1"/>
</dbReference>
<dbReference type="Pfam" id="PF00389">
    <property type="entry name" value="2-Hacid_dh"/>
    <property type="match status" value="1"/>
</dbReference>
<dbReference type="OrthoDB" id="298012at2759"/>
<dbReference type="OMA" id="QETEHAT"/>
<evidence type="ECO:0000256" key="1">
    <source>
        <dbReference type="ARBA" id="ARBA00005854"/>
    </source>
</evidence>
<dbReference type="InterPro" id="IPR058205">
    <property type="entry name" value="D-LDH-like"/>
</dbReference>
<dbReference type="InterPro" id="IPR006140">
    <property type="entry name" value="D-isomer_DH_NAD-bd"/>
</dbReference>
<evidence type="ECO:0000256" key="3">
    <source>
        <dbReference type="ARBA" id="ARBA00023027"/>
    </source>
</evidence>
<reference evidence="7 8" key="1">
    <citation type="submission" date="2014-11" db="EMBL/GenBank/DDBJ databases">
        <authorList>
            <person name="Zhu J."/>
            <person name="Qi W."/>
            <person name="Song R."/>
        </authorList>
    </citation>
    <scope>NUCLEOTIDE SEQUENCE [LARGE SCALE GENOMIC DNA]</scope>
</reference>
<dbReference type="CDD" id="cd12183">
    <property type="entry name" value="LDH_like_2"/>
    <property type="match status" value="1"/>
</dbReference>
<dbReference type="GO" id="GO:0008720">
    <property type="term" value="F:D-lactate dehydrogenase (NAD+) activity"/>
    <property type="evidence" value="ECO:0007669"/>
    <property type="project" value="TreeGrafter"/>
</dbReference>
<dbReference type="STRING" id="1169540.A0A0G4G419"/>